<organism evidence="8 9">
    <name type="scientific">Reticulibacter mediterranei</name>
    <dbReference type="NCBI Taxonomy" id="2778369"/>
    <lineage>
        <taxon>Bacteria</taxon>
        <taxon>Bacillati</taxon>
        <taxon>Chloroflexota</taxon>
        <taxon>Ktedonobacteria</taxon>
        <taxon>Ktedonobacterales</taxon>
        <taxon>Reticulibacteraceae</taxon>
        <taxon>Reticulibacter</taxon>
    </lineage>
</organism>
<comment type="similarity">
    <text evidence="7">Belongs to the transglycosylase MltG family.</text>
</comment>
<keyword evidence="1 7" id="KW-1003">Cell membrane</keyword>
<gene>
    <name evidence="7" type="primary">mltG</name>
    <name evidence="8" type="ORF">KSF_026520</name>
</gene>
<dbReference type="EMBL" id="BNJK01000001">
    <property type="protein sequence ID" value="GHO92604.1"/>
    <property type="molecule type" value="Genomic_DNA"/>
</dbReference>
<dbReference type="GO" id="GO:0071555">
    <property type="term" value="P:cell wall organization"/>
    <property type="evidence" value="ECO:0007669"/>
    <property type="project" value="UniProtKB-KW"/>
</dbReference>
<comment type="catalytic activity">
    <reaction evidence="7">
        <text>a peptidoglycan chain = a peptidoglycan chain with N-acetyl-1,6-anhydromuramyl-[peptide] at the reducing end + a peptidoglycan chain with N-acetylglucosamine at the non-reducing end.</text>
        <dbReference type="EC" id="4.2.2.29"/>
    </reaction>
</comment>
<keyword evidence="6 7" id="KW-0961">Cell wall biogenesis/degradation</keyword>
<evidence type="ECO:0000256" key="1">
    <source>
        <dbReference type="ARBA" id="ARBA00022475"/>
    </source>
</evidence>
<evidence type="ECO:0000256" key="6">
    <source>
        <dbReference type="ARBA" id="ARBA00023316"/>
    </source>
</evidence>
<dbReference type="HAMAP" id="MF_02065">
    <property type="entry name" value="MltG"/>
    <property type="match status" value="1"/>
</dbReference>
<dbReference type="GO" id="GO:0008932">
    <property type="term" value="F:lytic endotransglycosylase activity"/>
    <property type="evidence" value="ECO:0007669"/>
    <property type="project" value="UniProtKB-UniRule"/>
</dbReference>
<keyword evidence="9" id="KW-1185">Reference proteome</keyword>
<keyword evidence="5 7" id="KW-0456">Lyase</keyword>
<dbReference type="RefSeq" id="WP_220203427.1">
    <property type="nucleotide sequence ID" value="NZ_BNJK01000001.1"/>
</dbReference>
<comment type="function">
    <text evidence="7">Functions as a peptidoglycan terminase that cleaves nascent peptidoglycan strands endolytically to terminate their elongation.</text>
</comment>
<dbReference type="PANTHER" id="PTHR30518">
    <property type="entry name" value="ENDOLYTIC MUREIN TRANSGLYCOSYLASE"/>
    <property type="match status" value="1"/>
</dbReference>
<evidence type="ECO:0000256" key="5">
    <source>
        <dbReference type="ARBA" id="ARBA00023239"/>
    </source>
</evidence>
<evidence type="ECO:0000256" key="7">
    <source>
        <dbReference type="HAMAP-Rule" id="MF_02065"/>
    </source>
</evidence>
<name>A0A8J3MYZ8_9CHLR</name>
<dbReference type="Proteomes" id="UP000597444">
    <property type="component" value="Unassembled WGS sequence"/>
</dbReference>
<dbReference type="NCBIfam" id="TIGR00247">
    <property type="entry name" value="endolytic transglycosylase MltG"/>
    <property type="match status" value="1"/>
</dbReference>
<dbReference type="InterPro" id="IPR003770">
    <property type="entry name" value="MLTG-like"/>
</dbReference>
<dbReference type="AlphaFoldDB" id="A0A8J3MYZ8"/>
<keyword evidence="4 7" id="KW-0472">Membrane</keyword>
<evidence type="ECO:0000313" key="8">
    <source>
        <dbReference type="EMBL" id="GHO92604.1"/>
    </source>
</evidence>
<feature type="site" description="Important for catalytic activity" evidence="7">
    <location>
        <position position="237"/>
    </location>
</feature>
<protein>
    <recommendedName>
        <fullName evidence="7">Endolytic murein transglycosylase</fullName>
        <ecNumber evidence="7">4.2.2.29</ecNumber>
    </recommendedName>
    <alternativeName>
        <fullName evidence="7">Peptidoglycan lytic transglycosylase</fullName>
    </alternativeName>
    <alternativeName>
        <fullName evidence="7">Peptidoglycan polymerization terminase</fullName>
    </alternativeName>
</protein>
<evidence type="ECO:0000256" key="3">
    <source>
        <dbReference type="ARBA" id="ARBA00022989"/>
    </source>
</evidence>
<dbReference type="EC" id="4.2.2.29" evidence="7"/>
<proteinExistence type="inferred from homology"/>
<evidence type="ECO:0000256" key="2">
    <source>
        <dbReference type="ARBA" id="ARBA00022692"/>
    </source>
</evidence>
<dbReference type="Gene3D" id="3.30.1490.480">
    <property type="entry name" value="Endolytic murein transglycosylase"/>
    <property type="match status" value="1"/>
</dbReference>
<keyword evidence="3 7" id="KW-1133">Transmembrane helix</keyword>
<dbReference type="GO" id="GO:0009252">
    <property type="term" value="P:peptidoglycan biosynthetic process"/>
    <property type="evidence" value="ECO:0007669"/>
    <property type="project" value="UniProtKB-UniRule"/>
</dbReference>
<evidence type="ECO:0000313" key="9">
    <source>
        <dbReference type="Proteomes" id="UP000597444"/>
    </source>
</evidence>
<accession>A0A8J3MYZ8</accession>
<comment type="caution">
    <text evidence="8">The sequence shown here is derived from an EMBL/GenBank/DDBJ whole genome shotgun (WGS) entry which is preliminary data.</text>
</comment>
<dbReference type="PANTHER" id="PTHR30518:SF2">
    <property type="entry name" value="ENDOLYTIC MUREIN TRANSGLYCOSYLASE"/>
    <property type="match status" value="1"/>
</dbReference>
<keyword evidence="2 7" id="KW-0812">Transmembrane</keyword>
<sequence length="368" mass="40761">MKQPRSRAAIIAVLLLGLLIFFVVYQASNTVADVFQPAASNGQGKQIPFKISKGESTAQIADDLQSKGLIRNALAFRVWARVKGLDTHLQAGVYKKLSSSMTIDKIVDELLNAQPDAITVTILEGWRLEQMAKQLADAGLVKFKEQDFLKYTKQVKTFPDYNKYPLVKMVPANQSMEGLLFPASYDIPVDADATKVIDLMLDAMVNTVQQNNLEQQAKQHQMSLYQMLTLASIVEREAAYPGDRGNIASVYWNRTFKPSNETVGLLQADPTVQYARDSQQTPQKYWQPLQTGGVDTAGDSPWNTYTHKGLPPTPICSPGLASMMAAAAPPQTGYYYFFAYKGGHGASKFAKTQQEFEQLKQQFAVNNG</sequence>
<dbReference type="Pfam" id="PF02618">
    <property type="entry name" value="YceG"/>
    <property type="match status" value="1"/>
</dbReference>
<evidence type="ECO:0000256" key="4">
    <source>
        <dbReference type="ARBA" id="ARBA00023136"/>
    </source>
</evidence>
<dbReference type="GO" id="GO:0005886">
    <property type="term" value="C:plasma membrane"/>
    <property type="evidence" value="ECO:0007669"/>
    <property type="project" value="UniProtKB-UniRule"/>
</dbReference>
<reference evidence="8" key="1">
    <citation type="submission" date="2020-10" db="EMBL/GenBank/DDBJ databases">
        <title>Taxonomic study of unclassified bacteria belonging to the class Ktedonobacteria.</title>
        <authorList>
            <person name="Yabe S."/>
            <person name="Wang C.M."/>
            <person name="Zheng Y."/>
            <person name="Sakai Y."/>
            <person name="Cavaletti L."/>
            <person name="Monciardini P."/>
            <person name="Donadio S."/>
        </authorList>
    </citation>
    <scope>NUCLEOTIDE SEQUENCE</scope>
    <source>
        <strain evidence="8">ID150040</strain>
    </source>
</reference>